<dbReference type="KEGG" id="dosa:Os01g0302900"/>
<reference evidence="2" key="3">
    <citation type="journal article" date="2006" name="Nucleic Acids Res.">
        <title>The Rice Annotation Project Database (RAP-DB): hub for Oryza sativa ssp. japonica genome information.</title>
        <authorList>
            <person name="Ohyanagi H."/>
            <person name="Tanaka T."/>
            <person name="Sakai H."/>
            <person name="Shigemoto Y."/>
            <person name="Yamaguchi K."/>
            <person name="Habara T."/>
            <person name="Fujii Y."/>
            <person name="Antonio B.A."/>
            <person name="Nagamura Y."/>
            <person name="Imanishi T."/>
            <person name="Ikeo K."/>
            <person name="Itoh T."/>
            <person name="Gojobori T."/>
            <person name="Sasaki T."/>
        </authorList>
    </citation>
    <scope>NUCLEOTIDE SEQUENCE</scope>
</reference>
<dbReference type="Proteomes" id="UP000817658">
    <property type="component" value="Chromosome 1"/>
</dbReference>
<organism evidence="1">
    <name type="scientific">Oryza sativa subsp. japonica</name>
    <name type="common">Rice</name>
    <dbReference type="NCBI Taxonomy" id="39947"/>
    <lineage>
        <taxon>Eukaryota</taxon>
        <taxon>Viridiplantae</taxon>
        <taxon>Streptophyta</taxon>
        <taxon>Embryophyta</taxon>
        <taxon>Tracheophyta</taxon>
        <taxon>Spermatophyta</taxon>
        <taxon>Magnoliopsida</taxon>
        <taxon>Liliopsida</taxon>
        <taxon>Poales</taxon>
        <taxon>Poaceae</taxon>
        <taxon>BOP clade</taxon>
        <taxon>Oryzoideae</taxon>
        <taxon>Oryzeae</taxon>
        <taxon>Oryzinae</taxon>
        <taxon>Oryza</taxon>
        <taxon>Oryza sativa</taxon>
    </lineage>
</organism>
<evidence type="ECO:0000313" key="1">
    <source>
        <dbReference type="EMBL" id="BAD45033.1"/>
    </source>
</evidence>
<reference evidence="2 3" key="2">
    <citation type="journal article" date="2005" name="Nature">
        <title>The map-based sequence of the rice genome.</title>
        <authorList>
            <consortium name="International rice genome sequencing project (IRGSP)"/>
            <person name="Matsumoto T."/>
            <person name="Wu J."/>
            <person name="Kanamori H."/>
            <person name="Katayose Y."/>
            <person name="Fujisawa M."/>
            <person name="Namiki N."/>
            <person name="Mizuno H."/>
            <person name="Yamamoto K."/>
            <person name="Antonio B.A."/>
            <person name="Baba T."/>
            <person name="Sakata K."/>
            <person name="Nagamura Y."/>
            <person name="Aoki H."/>
            <person name="Arikawa K."/>
            <person name="Arita K."/>
            <person name="Bito T."/>
            <person name="Chiden Y."/>
            <person name="Fujitsuka N."/>
            <person name="Fukunaka R."/>
            <person name="Hamada M."/>
            <person name="Harada C."/>
            <person name="Hayashi A."/>
            <person name="Hijishita S."/>
            <person name="Honda M."/>
            <person name="Hosokawa S."/>
            <person name="Ichikawa Y."/>
            <person name="Idonuma A."/>
            <person name="Iijima M."/>
            <person name="Ikeda M."/>
            <person name="Ikeno M."/>
            <person name="Ito K."/>
            <person name="Ito S."/>
            <person name="Ito T."/>
            <person name="Ito Y."/>
            <person name="Ito Y."/>
            <person name="Iwabuchi A."/>
            <person name="Kamiya K."/>
            <person name="Karasawa W."/>
            <person name="Kurita K."/>
            <person name="Katagiri S."/>
            <person name="Kikuta A."/>
            <person name="Kobayashi H."/>
            <person name="Kobayashi N."/>
            <person name="Machita K."/>
            <person name="Maehara T."/>
            <person name="Masukawa M."/>
            <person name="Mizubayashi T."/>
            <person name="Mukai Y."/>
            <person name="Nagasaki H."/>
            <person name="Nagata Y."/>
            <person name="Naito S."/>
            <person name="Nakashima M."/>
            <person name="Nakama Y."/>
            <person name="Nakamichi Y."/>
            <person name="Nakamura M."/>
            <person name="Meguro A."/>
            <person name="Negishi M."/>
            <person name="Ohta I."/>
            <person name="Ohta T."/>
            <person name="Okamoto M."/>
            <person name="Ono N."/>
            <person name="Saji S."/>
            <person name="Sakaguchi M."/>
            <person name="Sakai K."/>
            <person name="Shibata M."/>
            <person name="Shimokawa T."/>
            <person name="Song J."/>
            <person name="Takazaki Y."/>
            <person name="Terasawa K."/>
            <person name="Tsugane M."/>
            <person name="Tsuji K."/>
            <person name="Ueda S."/>
            <person name="Waki K."/>
            <person name="Yamagata H."/>
            <person name="Yamamoto M."/>
            <person name="Yamamoto S."/>
            <person name="Yamane H."/>
            <person name="Yoshiki S."/>
            <person name="Yoshihara R."/>
            <person name="Yukawa K."/>
            <person name="Zhong H."/>
            <person name="Yano M."/>
            <person name="Yuan Q."/>
            <person name="Ouyang S."/>
            <person name="Liu J."/>
            <person name="Jones K.M."/>
            <person name="Gansberger K."/>
            <person name="Moffat K."/>
            <person name="Hill J."/>
            <person name="Bera J."/>
            <person name="Fadrosh D."/>
            <person name="Jin S."/>
            <person name="Johri S."/>
            <person name="Kim M."/>
            <person name="Overton L."/>
            <person name="Reardon M."/>
            <person name="Tsitrin T."/>
            <person name="Vuong H."/>
            <person name="Weaver B."/>
            <person name="Ciecko A."/>
            <person name="Tallon L."/>
            <person name="Jackson J."/>
            <person name="Pai G."/>
            <person name="Aken S.V."/>
            <person name="Utterback T."/>
            <person name="Reidmuller S."/>
            <person name="Feldblyum T."/>
            <person name="Hsiao J."/>
            <person name="Zismann V."/>
            <person name="Iobst S."/>
            <person name="de Vazeille A.R."/>
            <person name="Buell C.R."/>
            <person name="Ying K."/>
            <person name="Li Y."/>
            <person name="Lu T."/>
            <person name="Huang Y."/>
            <person name="Zhao Q."/>
            <person name="Feng Q."/>
            <person name="Zhang L."/>
            <person name="Zhu J."/>
            <person name="Weng Q."/>
            <person name="Mu J."/>
            <person name="Lu Y."/>
            <person name="Fan D."/>
            <person name="Liu Y."/>
            <person name="Guan J."/>
            <person name="Zhang Y."/>
            <person name="Yu S."/>
            <person name="Liu X."/>
            <person name="Zhang Y."/>
            <person name="Hong G."/>
            <person name="Han B."/>
            <person name="Choisne N."/>
            <person name="Demange N."/>
            <person name="Orjeda G."/>
            <person name="Samain S."/>
            <person name="Cattolico L."/>
            <person name="Pelletier E."/>
            <person name="Couloux A."/>
            <person name="Segurens B."/>
            <person name="Wincker P."/>
            <person name="D'Hont A."/>
            <person name="Scarpelli C."/>
            <person name="Weissenbach J."/>
            <person name="Salanoubat M."/>
            <person name="Quetier F."/>
            <person name="Yu Y."/>
            <person name="Kim H.R."/>
            <person name="Rambo T."/>
            <person name="Currie J."/>
            <person name="Collura K."/>
            <person name="Luo M."/>
            <person name="Yang T."/>
            <person name="Ammiraju J.S.S."/>
            <person name="Engler F."/>
            <person name="Soderlund C."/>
            <person name="Wing R.A."/>
            <person name="Palmer L.E."/>
            <person name="de la Bastide M."/>
            <person name="Spiegel L."/>
            <person name="Nascimento L."/>
            <person name="Zutavern T."/>
            <person name="O'Shaughnessy A."/>
            <person name="Dike S."/>
            <person name="Dedhia N."/>
            <person name="Preston R."/>
            <person name="Balija V."/>
            <person name="McCombie W.R."/>
            <person name="Chow T."/>
            <person name="Chen H."/>
            <person name="Chung M."/>
            <person name="Chen C."/>
            <person name="Shaw J."/>
            <person name="Wu H."/>
            <person name="Hsiao K."/>
            <person name="Chao Y."/>
            <person name="Chu M."/>
            <person name="Cheng C."/>
            <person name="Hour A."/>
            <person name="Lee P."/>
            <person name="Lin S."/>
            <person name="Lin Y."/>
            <person name="Liou J."/>
            <person name="Liu S."/>
            <person name="Hsing Y."/>
            <person name="Raghuvanshi S."/>
            <person name="Mohanty A."/>
            <person name="Bharti A.K."/>
            <person name="Gaur A."/>
            <person name="Gupta V."/>
            <person name="Kumar D."/>
            <person name="Ravi V."/>
            <person name="Vij S."/>
            <person name="Kapur A."/>
            <person name="Khurana P."/>
            <person name="Khurana P."/>
            <person name="Khurana J.P."/>
            <person name="Tyagi A.K."/>
            <person name="Gaikwad K."/>
            <person name="Singh A."/>
            <person name="Dalal V."/>
            <person name="Srivastava S."/>
            <person name="Dixit A."/>
            <person name="Pal A.K."/>
            <person name="Ghazi I.A."/>
            <person name="Yadav M."/>
            <person name="Pandit A."/>
            <person name="Bhargava A."/>
            <person name="Sureshbabu K."/>
            <person name="Batra K."/>
            <person name="Sharma T.R."/>
            <person name="Mohapatra T."/>
            <person name="Singh N.K."/>
            <person name="Messing J."/>
            <person name="Nelson A.B."/>
            <person name="Fuks G."/>
            <person name="Kavchok S."/>
            <person name="Keizer G."/>
            <person name="Linton E."/>
            <person name="Llaca V."/>
            <person name="Song R."/>
            <person name="Tanyolac B."/>
            <person name="Young S."/>
            <person name="Ho-Il K."/>
            <person name="Hahn J.H."/>
            <person name="Sangsakoo G."/>
            <person name="Vanavichit A."/>
            <person name="de Mattos Luiz.A.T."/>
            <person name="Zimmer P.D."/>
            <person name="Malone G."/>
            <person name="Dellagostin O."/>
            <person name="de Oliveira A.C."/>
            <person name="Bevan M."/>
            <person name="Bancroft I."/>
            <person name="Minx P."/>
            <person name="Cordum H."/>
            <person name="Wilson R."/>
            <person name="Cheng Z."/>
            <person name="Jin W."/>
            <person name="Jiang J."/>
            <person name="Leong S.A."/>
            <person name="Iwama H."/>
            <person name="Gojobori T."/>
            <person name="Itoh T."/>
            <person name="Niimura Y."/>
            <person name="Fujii Y."/>
            <person name="Habara T."/>
            <person name="Sakai H."/>
            <person name="Sato Y."/>
            <person name="Wilson G."/>
            <person name="Kumar K."/>
            <person name="McCouch S."/>
            <person name="Juretic N."/>
            <person name="Hoen D."/>
            <person name="Wright S."/>
            <person name="Bruskiewich R."/>
            <person name="Bureau T."/>
            <person name="Miyao A."/>
            <person name="Hirochika H."/>
            <person name="Nishikawa T."/>
            <person name="Kadowaki K."/>
            <person name="Sugiura M."/>
            <person name="Burr B."/>
            <person name="Sasaki T."/>
        </authorList>
    </citation>
    <scope>NUCLEOTIDE SEQUENCE [LARGE SCALE GENOMIC DNA]</scope>
    <source>
        <strain evidence="3">cv. Nipponbare</strain>
    </source>
</reference>
<reference evidence="2" key="4">
    <citation type="journal article" date="2007" name="Genome Res.">
        <title>Curated Genome Annotation of Oryza sativa ssp. japonica and Comparative Genome Analysis with Arabidopsis thaliana.</title>
        <authorList>
            <consortium name="The Rice Annotation Project (RAP)"/>
            <person name="Itoh T."/>
            <person name="Tanaka T."/>
            <person name="Barrero R.A."/>
            <person name="Yamasaki C."/>
            <person name="Fujii Y."/>
            <person name="Hilton P.B."/>
            <person name="Antonio B.A."/>
            <person name="Aono H."/>
            <person name="Apweiler R."/>
            <person name="Bruskiewich R."/>
            <person name="Bureau T."/>
            <person name="Burr F."/>
            <person name="Costa de Oliveira A."/>
            <person name="Fuks G."/>
            <person name="Habara T."/>
            <person name="Haberer G."/>
            <person name="Han B."/>
            <person name="Harada E."/>
            <person name="Hiraki A.T."/>
            <person name="Hirochika H."/>
            <person name="Hoen D."/>
            <person name="Hokari H."/>
            <person name="Hosokawa S."/>
            <person name="Hsing Y."/>
            <person name="Ikawa H."/>
            <person name="Ikeo K."/>
            <person name="Imanishi T."/>
            <person name="Ito Y."/>
            <person name="Jaiswal P."/>
            <person name="Kanno M."/>
            <person name="Kawahara Y."/>
            <person name="Kawamura T."/>
            <person name="Kawashima H."/>
            <person name="Khurana J.P."/>
            <person name="Kikuchi S."/>
            <person name="Komatsu S."/>
            <person name="Koyanagi K.O."/>
            <person name="Kubooka H."/>
            <person name="Lieberherr D."/>
            <person name="Lin Y.C."/>
            <person name="Lonsdale D."/>
            <person name="Matsumoto T."/>
            <person name="Matsuya A."/>
            <person name="McCombie W.R."/>
            <person name="Messing J."/>
            <person name="Miyao A."/>
            <person name="Mulder N."/>
            <person name="Nagamura Y."/>
            <person name="Nam J."/>
            <person name="Namiki N."/>
            <person name="Numa H."/>
            <person name="Nurimoto S."/>
            <person name="O'donovan C."/>
            <person name="Ohyanagi H."/>
            <person name="Okido T."/>
            <person name="Oota S."/>
            <person name="Osato N."/>
            <person name="Palmer L.E."/>
            <person name="Quetier F."/>
            <person name="Raghuvanshi S."/>
            <person name="Saichi N."/>
            <person name="Sakai H."/>
            <person name="Sakai Y."/>
            <person name="Sakata K."/>
            <person name="Sakurai T."/>
            <person name="Sato F."/>
            <person name="Sato Y."/>
            <person name="Schoof H."/>
            <person name="Seki M."/>
            <person name="Shibata M."/>
            <person name="Shimizu Y."/>
            <person name="Shinozaki K."/>
            <person name="Shinso Y."/>
            <person name="Singh N.K."/>
            <person name="Smith-White B."/>
            <person name="Takeda J."/>
            <person name="Tanino M."/>
            <person name="Tatusova T."/>
            <person name="Thongjuea S."/>
            <person name="Todokoro F."/>
            <person name="Tsugane M."/>
            <person name="Tyagi A.K."/>
            <person name="Vanavichit A."/>
            <person name="Wang A."/>
            <person name="Wing R.A."/>
            <person name="Yamaguchi K."/>
            <person name="Yamamoto M."/>
            <person name="Yamamoto N."/>
            <person name="Yu Y."/>
            <person name="Zhang H."/>
            <person name="Zhao Q."/>
            <person name="Higo K."/>
            <person name="Burr B."/>
            <person name="Gojobori T."/>
            <person name="Sasaki T."/>
        </authorList>
    </citation>
    <scope>NUCLEOTIDE SEQUENCE</scope>
</reference>
<evidence type="ECO:0000313" key="3">
    <source>
        <dbReference type="Proteomes" id="UP000000763"/>
    </source>
</evidence>
<reference evidence="2" key="8">
    <citation type="submission" date="2012-08" db="EMBL/GenBank/DDBJ databases">
        <title>The Second Rice Annotation Project Meeting (RAP2).</title>
        <authorList>
            <consortium name="The Rice Annotation Project (RAP)"/>
        </authorList>
    </citation>
    <scope>NUCLEOTIDE SEQUENCE</scope>
</reference>
<dbReference type="EMBL" id="AP008207">
    <property type="protein sequence ID" value="BAF04743.2"/>
    <property type="molecule type" value="Genomic_DNA"/>
</dbReference>
<protein>
    <submittedName>
        <fullName evidence="2">Os01g0302900 protein</fullName>
    </submittedName>
</protein>
<dbReference type="Proteomes" id="UP000000763">
    <property type="component" value="Chromosome 1"/>
</dbReference>
<name>Q657I3_ORYSJ</name>
<sequence length="102" mass="11150">MRGELVSRFLTGAEQSTVEHLYVHLRSSSVRDRVTFYFHYLNLLLRASCFTGSTSLPDFSGGSPRPSPTSRCSTSTLSASRSMCSMAWPPCAGLLSARVCPL</sequence>
<accession>Q657I3</accession>
<accession>Q0JND5</accession>
<gene>
    <name evidence="2" type="ordered locus">Os01g0302900</name>
    <name evidence="1" type="ORF">B1146F03.28</name>
</gene>
<dbReference type="AlphaFoldDB" id="Q657I3"/>
<reference evidence="3" key="6">
    <citation type="journal article" date="2008" name="Nucleic Acids Res.">
        <title>The rice annotation project database (RAP-DB): 2008 update.</title>
        <authorList>
            <consortium name="The rice annotation project (RAP)"/>
        </authorList>
    </citation>
    <scope>GENOME REANNOTATION</scope>
    <source>
        <strain evidence="3">cv. Nipponbare</strain>
    </source>
</reference>
<proteinExistence type="predicted"/>
<reference evidence="1" key="1">
    <citation type="journal article" date="2002" name="Nature">
        <title>The genome sequence and structure of rice chromosome 1.</title>
        <authorList>
            <person name="Sasaki T."/>
            <person name="Matsumoto T."/>
            <person name="Yamamoto K."/>
            <person name="Sakata K."/>
            <person name="Baba T."/>
            <person name="Katayose Y."/>
            <person name="Wu J."/>
            <person name="Niimura Y."/>
            <person name="Cheng Z."/>
            <person name="Nagamura Y."/>
            <person name="Antonio B.A."/>
            <person name="Kanamori H."/>
            <person name="Hosokawa S."/>
            <person name="Masukawa M."/>
            <person name="Arikawa K."/>
            <person name="Chiden Y."/>
            <person name="Hayashi M."/>
            <person name="Okamoto M."/>
            <person name="Ando T."/>
            <person name="Aoki H."/>
            <person name="Arita K."/>
            <person name="Hamada M."/>
            <person name="Harada C."/>
            <person name="Hijishita S."/>
            <person name="Honda M."/>
            <person name="Ichikawa Y."/>
            <person name="Idonuma A."/>
            <person name="Iijima M."/>
            <person name="Ikeda M."/>
            <person name="Ikeno M."/>
            <person name="Itoh S."/>
            <person name="Itoh T."/>
            <person name="Itoh Y."/>
            <person name="Itoh Y."/>
            <person name="Iwabuchi A."/>
            <person name="Kamiya K."/>
            <person name="Karasawa W."/>
            <person name="Katagiri S."/>
            <person name="Kikuta A."/>
            <person name="Kobayashi N."/>
            <person name="Kono I."/>
            <person name="Machita K."/>
            <person name="Maehara T."/>
            <person name="Mizuno H."/>
            <person name="Mizubayashi T."/>
            <person name="Mukai Y."/>
            <person name="Nagasaki H."/>
            <person name="Nakashima M."/>
            <person name="Nakama Y."/>
            <person name="Nakamichi Y."/>
            <person name="Nakamura M."/>
            <person name="Namiki N."/>
            <person name="Negishi M."/>
            <person name="Ohta I."/>
            <person name="Ono N."/>
            <person name="Saji S."/>
            <person name="Sakai K."/>
            <person name="Shibata M."/>
            <person name="Shimokawa T."/>
            <person name="Shomura A."/>
            <person name="Song J."/>
            <person name="Takazaki Y."/>
            <person name="Terasawa K."/>
            <person name="Tsuji K."/>
            <person name="Waki K."/>
            <person name="Yamagata H."/>
            <person name="Yamane H."/>
            <person name="Yoshiki S."/>
            <person name="Yoshihara R."/>
            <person name="Yukawa K."/>
            <person name="Zhong H."/>
            <person name="Iwama H."/>
            <person name="Endo T."/>
            <person name="Ito H."/>
            <person name="Hahn J.H."/>
            <person name="Kim H.I."/>
            <person name="Eun M.Y."/>
            <person name="Yano M."/>
            <person name="Jiang J."/>
            <person name="Gojobori T."/>
        </authorList>
    </citation>
    <scope>NUCLEOTIDE SEQUENCE</scope>
</reference>
<reference evidence="2" key="5">
    <citation type="journal article" date="2008" name="Nucleic Acids Res.">
        <title>The Rice Annotation Project Database (RAP-DB): 2008 update.</title>
        <authorList>
            <consortium name="The Rice Annotation Project (RAP)"/>
            <person name="Tanaka T."/>
            <person name="Antonio B.A."/>
            <person name="Kikuchi S."/>
            <person name="Matsumoto T."/>
            <person name="Nagamura Y."/>
            <person name="Numa H."/>
            <person name="Sakai H."/>
            <person name="Wu J."/>
            <person name="Itoh T."/>
            <person name="Sasaki T."/>
            <person name="Aono R."/>
            <person name="Fujii Y."/>
            <person name="Habara T."/>
            <person name="Harada E."/>
            <person name="Kanno M."/>
            <person name="Kawahara Y."/>
            <person name="Kawashima H."/>
            <person name="Kubooka H."/>
            <person name="Matsuya A."/>
            <person name="Nakaoka H."/>
            <person name="Saichi N."/>
            <person name="Sanbonmatsu R."/>
            <person name="Sato Y."/>
            <person name="Shinso Y."/>
            <person name="Suzuki M."/>
            <person name="Takeda J."/>
            <person name="Tanino M."/>
            <person name="Todokoro F."/>
            <person name="Yamaguchi K."/>
            <person name="Yamamoto N."/>
            <person name="Yamasaki C."/>
            <person name="Imanishi T."/>
            <person name="Okido T."/>
            <person name="Tada M."/>
            <person name="Ikeo K."/>
            <person name="Tateno Y."/>
            <person name="Gojobori T."/>
            <person name="Lin Y.C."/>
            <person name="Wei F.J."/>
            <person name="Hsing Y.I."/>
            <person name="Zhao Q."/>
            <person name="Han B."/>
            <person name="Kramer M.R."/>
            <person name="McCombie R.W."/>
            <person name="Lonsdale D."/>
            <person name="O'Donovan C.C."/>
            <person name="Whitfield E.J."/>
            <person name="Apweiler R."/>
            <person name="Koyanagi K.O."/>
            <person name="Khurana J.P."/>
            <person name="Raghuvanshi S."/>
            <person name="Singh N.K."/>
            <person name="Tyagi A.K."/>
            <person name="Haberer G."/>
            <person name="Fujisawa M."/>
            <person name="Hosokawa S."/>
            <person name="Ito Y."/>
            <person name="Ikawa H."/>
            <person name="Shibata M."/>
            <person name="Yamamoto M."/>
            <person name="Bruskiewich R.M."/>
            <person name="Hoen D.R."/>
            <person name="Bureau TE."/>
            <person name="Namiki N."/>
            <person name="Ohyanagi H."/>
            <person name="Sakai Y."/>
            <person name="Nobushima S."/>
            <person name="Sakata K."/>
            <person name="Barrero R.A."/>
            <person name="Sato Y."/>
            <person name="Souvorov A."/>
            <person name="Smith-White B."/>
            <person name="Tatusova T."/>
            <person name="An S."/>
            <person name="An G."/>
            <person name="OOta S."/>
            <person name="Fuks G."/>
            <person name="Messing J."/>
            <person name="Christie K.R."/>
            <person name="Lieberherr D."/>
            <person name="Kim H."/>
            <person name="Zuccolo A."/>
            <person name="Wing R.A."/>
            <person name="Nobuta K."/>
            <person name="Green P.J."/>
            <person name="Lu C."/>
            <person name="Meyers BC."/>
            <person name="Chaparro C."/>
            <person name="Piegu B."/>
            <person name="Panaud O."/>
            <person name="Echeverria M."/>
        </authorList>
    </citation>
    <scope>NUCLEOTIDE SEQUENCE</scope>
</reference>
<dbReference type="EMBL" id="AP003206">
    <property type="protein sequence ID" value="BAD45033.1"/>
    <property type="molecule type" value="Genomic_DNA"/>
</dbReference>
<evidence type="ECO:0000313" key="2">
    <source>
        <dbReference type="EMBL" id="BAF04743.2"/>
    </source>
</evidence>
<reference evidence="2" key="7">
    <citation type="submission" date="2012-08" db="EMBL/GenBank/DDBJ databases">
        <title>Oryza sativa nipponbare(GA3) genomic DNA, chromosome 1.</title>
        <authorList>
            <consortium name="IRGSP(International Rice Genome Sequencing Project)"/>
        </authorList>
    </citation>
    <scope>NUCLEOTIDE SEQUENCE</scope>
</reference>